<proteinExistence type="predicted"/>
<dbReference type="AlphaFoldDB" id="A0A9P7FYJ1"/>
<accession>A0A9P7FYJ1</accession>
<evidence type="ECO:0008006" key="3">
    <source>
        <dbReference type="Google" id="ProtNLM"/>
    </source>
</evidence>
<reference evidence="1" key="2">
    <citation type="submission" date="2021-10" db="EMBL/GenBank/DDBJ databases">
        <title>Phylogenomics reveals ancestral predisposition of the termite-cultivated fungus Termitomyces towards a domesticated lifestyle.</title>
        <authorList>
            <person name="Auxier B."/>
            <person name="Grum-Grzhimaylo A."/>
            <person name="Cardenas M.E."/>
            <person name="Lodge J.D."/>
            <person name="Laessoe T."/>
            <person name="Pedersen O."/>
            <person name="Smith M.E."/>
            <person name="Kuyper T.W."/>
            <person name="Franco-Molano E.A."/>
            <person name="Baroni T.J."/>
            <person name="Aanen D.K."/>
        </authorList>
    </citation>
    <scope>NUCLEOTIDE SEQUENCE</scope>
    <source>
        <strain evidence="1">D49</strain>
    </source>
</reference>
<gene>
    <name evidence="1" type="ORF">H0H81_004147</name>
</gene>
<keyword evidence="2" id="KW-1185">Reference proteome</keyword>
<comment type="caution">
    <text evidence="1">The sequence shown here is derived from an EMBL/GenBank/DDBJ whole genome shotgun (WGS) entry which is preliminary data.</text>
</comment>
<evidence type="ECO:0000313" key="2">
    <source>
        <dbReference type="Proteomes" id="UP000717328"/>
    </source>
</evidence>
<protein>
    <recommendedName>
        <fullName evidence="3">BTB domain-containing protein</fullName>
    </recommendedName>
</protein>
<dbReference type="Proteomes" id="UP000717328">
    <property type="component" value="Unassembled WGS sequence"/>
</dbReference>
<organism evidence="1 2">
    <name type="scientific">Sphagnurus paluster</name>
    <dbReference type="NCBI Taxonomy" id="117069"/>
    <lineage>
        <taxon>Eukaryota</taxon>
        <taxon>Fungi</taxon>
        <taxon>Dikarya</taxon>
        <taxon>Basidiomycota</taxon>
        <taxon>Agaricomycotina</taxon>
        <taxon>Agaricomycetes</taxon>
        <taxon>Agaricomycetidae</taxon>
        <taxon>Agaricales</taxon>
        <taxon>Tricholomatineae</taxon>
        <taxon>Lyophyllaceae</taxon>
        <taxon>Sphagnurus</taxon>
    </lineage>
</organism>
<dbReference type="OrthoDB" id="2593747at2759"/>
<evidence type="ECO:0000313" key="1">
    <source>
        <dbReference type="EMBL" id="KAG5637570.1"/>
    </source>
</evidence>
<reference evidence="1" key="1">
    <citation type="submission" date="2021-02" db="EMBL/GenBank/DDBJ databases">
        <authorList>
            <person name="Nieuwenhuis M."/>
            <person name="Van De Peppel L.J.J."/>
        </authorList>
    </citation>
    <scope>NUCLEOTIDE SEQUENCE</scope>
    <source>
        <strain evidence="1">D49</strain>
    </source>
</reference>
<dbReference type="EMBL" id="JABCKI010005820">
    <property type="protein sequence ID" value="KAG5637570.1"/>
    <property type="molecule type" value="Genomic_DNA"/>
</dbReference>
<name>A0A9P7FYJ1_9AGAR</name>
<sequence>MGPPSIPPNPVPAYSRDEEFYLENIVFLVEDRLFSVPRNYFTHASDIFASAFSLPTSAGDPREGTCDETPLVLEGISRADFKGFLRVMLCPPHLPHPHPVGSTGTSNAPPTRADWLSALKLSTMWDFRTIRQRAISALNLGWEPVEGIVLGKAYRVPQWLIRGYHELVVRTQSITDDEAAAIGRETAARLLRIREEQRTDNAAEFQGLARGRGERDRDVMDCVRKEFREELDDARAADAVYRSLRCCE</sequence>